<dbReference type="EMBL" id="JAEUBD010000146">
    <property type="protein sequence ID" value="KAH3676684.1"/>
    <property type="molecule type" value="Genomic_DNA"/>
</dbReference>
<evidence type="ECO:0000256" key="2">
    <source>
        <dbReference type="SAM" id="Phobius"/>
    </source>
</evidence>
<organism evidence="3 4">
    <name type="scientific">Ogataea polymorpha</name>
    <dbReference type="NCBI Taxonomy" id="460523"/>
    <lineage>
        <taxon>Eukaryota</taxon>
        <taxon>Fungi</taxon>
        <taxon>Dikarya</taxon>
        <taxon>Ascomycota</taxon>
        <taxon>Saccharomycotina</taxon>
        <taxon>Pichiomycetes</taxon>
        <taxon>Pichiales</taxon>
        <taxon>Pichiaceae</taxon>
        <taxon>Ogataea</taxon>
    </lineage>
</organism>
<accession>A0A9P8TFB1</accession>
<reference evidence="3" key="1">
    <citation type="journal article" date="2021" name="Open Biol.">
        <title>Shared evolutionary footprints suggest mitochondrial oxidative damage underlies multiple complex I losses in fungi.</title>
        <authorList>
            <person name="Schikora-Tamarit M.A."/>
            <person name="Marcet-Houben M."/>
            <person name="Nosek J."/>
            <person name="Gabaldon T."/>
        </authorList>
    </citation>
    <scope>NUCLEOTIDE SEQUENCE</scope>
    <source>
        <strain evidence="3">NCAIM Y.01608</strain>
    </source>
</reference>
<feature type="region of interest" description="Disordered" evidence="1">
    <location>
        <begin position="70"/>
        <end position="106"/>
    </location>
</feature>
<dbReference type="AlphaFoldDB" id="A0A9P8TFB1"/>
<feature type="transmembrane region" description="Helical" evidence="2">
    <location>
        <begin position="127"/>
        <end position="147"/>
    </location>
</feature>
<dbReference type="Proteomes" id="UP000788993">
    <property type="component" value="Unassembled WGS sequence"/>
</dbReference>
<keyword evidence="2" id="KW-1133">Transmembrane helix</keyword>
<comment type="caution">
    <text evidence="3">The sequence shown here is derived from an EMBL/GenBank/DDBJ whole genome shotgun (WGS) entry which is preliminary data.</text>
</comment>
<gene>
    <name evidence="3" type="ORF">OGATHE_001173</name>
</gene>
<proteinExistence type="predicted"/>
<feature type="compositionally biased region" description="Low complexity" evidence="1">
    <location>
        <begin position="86"/>
        <end position="106"/>
    </location>
</feature>
<sequence>MMCTNFLFTRSSDVSVIELASSFRYTLGIKSSQILLPTPTTVFVSLEAGTFSDAKCRLSVIDSELWKEPVEEDDLPRCNDTGTWASSSRSSSSSPSKSSSSSFSSSSSSELVCWLCGYISGDVSKGFGTWAFVSLAFLLADFIVFAASSSPRRKI</sequence>
<keyword evidence="2" id="KW-0472">Membrane</keyword>
<name>A0A9P8TFB1_9ASCO</name>
<evidence type="ECO:0000313" key="4">
    <source>
        <dbReference type="Proteomes" id="UP000788993"/>
    </source>
</evidence>
<keyword evidence="4" id="KW-1185">Reference proteome</keyword>
<reference evidence="3" key="2">
    <citation type="submission" date="2021-01" db="EMBL/GenBank/DDBJ databases">
        <authorList>
            <person name="Schikora-Tamarit M.A."/>
        </authorList>
    </citation>
    <scope>NUCLEOTIDE SEQUENCE</scope>
    <source>
        <strain evidence="3">NCAIM Y.01608</strain>
    </source>
</reference>
<evidence type="ECO:0000256" key="1">
    <source>
        <dbReference type="SAM" id="MobiDB-lite"/>
    </source>
</evidence>
<keyword evidence="2" id="KW-0812">Transmembrane</keyword>
<protein>
    <submittedName>
        <fullName evidence="3">Uncharacterized protein</fullName>
    </submittedName>
</protein>
<evidence type="ECO:0000313" key="3">
    <source>
        <dbReference type="EMBL" id="KAH3676684.1"/>
    </source>
</evidence>